<organism evidence="3 4">
    <name type="scientific">Pyrobaculum calidifontis (strain DSM 21063 / JCM 11548 / VA1)</name>
    <dbReference type="NCBI Taxonomy" id="410359"/>
    <lineage>
        <taxon>Archaea</taxon>
        <taxon>Thermoproteota</taxon>
        <taxon>Thermoprotei</taxon>
        <taxon>Thermoproteales</taxon>
        <taxon>Thermoproteaceae</taxon>
        <taxon>Pyrobaculum</taxon>
    </lineage>
</organism>
<dbReference type="OrthoDB" id="27588at2157"/>
<dbReference type="Pfam" id="PF16653">
    <property type="entry name" value="Sacchrp_dh_C"/>
    <property type="match status" value="1"/>
</dbReference>
<dbReference type="KEGG" id="pcl:Pcal_0527"/>
<reference evidence="3" key="1">
    <citation type="submission" date="2007-02" db="EMBL/GenBank/DDBJ databases">
        <title>Complete sequence of Pyrobaculum calidifontis JCM 11548.</title>
        <authorList>
            <consortium name="US DOE Joint Genome Institute"/>
            <person name="Copeland A."/>
            <person name="Lucas S."/>
            <person name="Lapidus A."/>
            <person name="Barry K."/>
            <person name="Glavina del Rio T."/>
            <person name="Dalin E."/>
            <person name="Tice H."/>
            <person name="Pitluck S."/>
            <person name="Chain P."/>
            <person name="Malfatti S."/>
            <person name="Shin M."/>
            <person name="Vergez L."/>
            <person name="Schmutz J."/>
            <person name="Larimer F."/>
            <person name="Land M."/>
            <person name="Hauser L."/>
            <person name="Kyrpides N."/>
            <person name="Mikhailova N."/>
            <person name="Cozen A.E."/>
            <person name="Fitz-Gibbon S.T."/>
            <person name="House C.H."/>
            <person name="Saltikov C."/>
            <person name="Lowe T.M."/>
            <person name="Richardson P."/>
        </authorList>
    </citation>
    <scope>NUCLEOTIDE SEQUENCE [LARGE SCALE GENOMIC DNA]</scope>
    <source>
        <strain evidence="3">JCM 11548</strain>
    </source>
</reference>
<dbReference type="Proteomes" id="UP000001431">
    <property type="component" value="Chromosome"/>
</dbReference>
<dbReference type="SUPFAM" id="SSF51735">
    <property type="entry name" value="NAD(P)-binding Rossmann-fold domains"/>
    <property type="match status" value="1"/>
</dbReference>
<dbReference type="InterPro" id="IPR051168">
    <property type="entry name" value="AASS"/>
</dbReference>
<sequence>MRVLLLGCGNIGRYIYAMLSKHEVVAVDKAGGCPGALSQDALEVPLGGYDLVINALPGAISFKASKRALEAGLDVIDVSFYPEDPFALHEVAAKAGARYIPDAGVAPGLSNMLAGRAVAELGDVDELGIYVGGIPERPVGPLGYSVTWSPVDLIEEYTRPARVLKDGVVTAVDPLSEVETVPSPVGTLEAFYSDGLRTLLKTLAGRAKTMYEKTLRWPSHVEKMRLLRELGFLSDQGDPPPRFITAKLLSRLKFDVPDLVYLKVVAAKGEKRVQYETLVKPRGGWTAMQIATGSVAVAMQYVIKDLDPGVTPPEYIGMSTKLFPRVISAIKQQGVRIAQEVVTRTEL</sequence>
<dbReference type="InterPro" id="IPR036291">
    <property type="entry name" value="NAD(P)-bd_dom_sf"/>
</dbReference>
<dbReference type="AlphaFoldDB" id="A3MTI7"/>
<protein>
    <submittedName>
        <fullName evidence="3">Saccharopine dehydrogenase</fullName>
    </submittedName>
</protein>
<dbReference type="GeneID" id="4909830"/>
<keyword evidence="1" id="KW-0560">Oxidoreductase</keyword>
<dbReference type="HOGENOM" id="CLU_032858_3_0_2"/>
<evidence type="ECO:0000313" key="3">
    <source>
        <dbReference type="EMBL" id="ABO07954.1"/>
    </source>
</evidence>
<dbReference type="PANTHER" id="PTHR11133">
    <property type="entry name" value="SACCHAROPINE DEHYDROGENASE"/>
    <property type="match status" value="1"/>
</dbReference>
<feature type="domain" description="Saccharopine dehydrogenase-like C-terminal" evidence="2">
    <location>
        <begin position="104"/>
        <end position="334"/>
    </location>
</feature>
<name>A3MTI7_PYRCJ</name>
<gene>
    <name evidence="3" type="ordered locus">Pcal_0527</name>
</gene>
<evidence type="ECO:0000313" key="4">
    <source>
        <dbReference type="Proteomes" id="UP000001431"/>
    </source>
</evidence>
<dbReference type="eggNOG" id="arCOG00243">
    <property type="taxonomic scope" value="Archaea"/>
</dbReference>
<keyword evidence="4" id="KW-1185">Reference proteome</keyword>
<dbReference type="STRING" id="410359.Pcal_0527"/>
<dbReference type="SUPFAM" id="SSF55347">
    <property type="entry name" value="Glyceraldehyde-3-phosphate dehydrogenase-like, C-terminal domain"/>
    <property type="match status" value="1"/>
</dbReference>
<evidence type="ECO:0000256" key="1">
    <source>
        <dbReference type="ARBA" id="ARBA00023002"/>
    </source>
</evidence>
<dbReference type="RefSeq" id="WP_011849212.1">
    <property type="nucleotide sequence ID" value="NC_009073.1"/>
</dbReference>
<proteinExistence type="predicted"/>
<dbReference type="PANTHER" id="PTHR11133:SF22">
    <property type="entry name" value="ALPHA-AMINOADIPIC SEMIALDEHYDE SYNTHASE, MITOCHONDRIAL"/>
    <property type="match status" value="1"/>
</dbReference>
<dbReference type="GO" id="GO:0016491">
    <property type="term" value="F:oxidoreductase activity"/>
    <property type="evidence" value="ECO:0007669"/>
    <property type="project" value="UniProtKB-KW"/>
</dbReference>
<dbReference type="InterPro" id="IPR032095">
    <property type="entry name" value="Sacchrp_dh-like_C"/>
</dbReference>
<dbReference type="EMBL" id="CP000561">
    <property type="protein sequence ID" value="ABO07954.1"/>
    <property type="molecule type" value="Genomic_DNA"/>
</dbReference>
<dbReference type="Gene3D" id="3.30.360.10">
    <property type="entry name" value="Dihydrodipicolinate Reductase, domain 2"/>
    <property type="match status" value="1"/>
</dbReference>
<evidence type="ECO:0000259" key="2">
    <source>
        <dbReference type="Pfam" id="PF16653"/>
    </source>
</evidence>
<accession>A3MTI7</accession>